<reference evidence="5 7" key="1">
    <citation type="submission" date="2017-02" db="EMBL/GenBank/DDBJ databases">
        <title>Novel co-symbiosis in the unique lucinid bivalve Phacoides pectinatus.</title>
        <authorList>
            <person name="Lim S.J."/>
            <person name="Davis B.G."/>
            <person name="Gill D.E."/>
            <person name="Engel A.S."/>
            <person name="Anderson L.C."/>
            <person name="Campbell B.J."/>
        </authorList>
    </citation>
    <scope>NUCLEOTIDE SEQUENCE [LARGE SCALE GENOMIC DNA]</scope>
    <source>
        <strain evidence="5">LUC13016_P6</strain>
    </source>
</reference>
<evidence type="ECO:0000256" key="2">
    <source>
        <dbReference type="ARBA" id="ARBA00020756"/>
    </source>
</evidence>
<organism evidence="5 7">
    <name type="scientific">Candidatus Sedimenticola endophacoides</name>
    <dbReference type="NCBI Taxonomy" id="2548426"/>
    <lineage>
        <taxon>Bacteria</taxon>
        <taxon>Pseudomonadati</taxon>
        <taxon>Pseudomonadota</taxon>
        <taxon>Gammaproteobacteria</taxon>
        <taxon>Chromatiales</taxon>
        <taxon>Sedimenticolaceae</taxon>
        <taxon>Sedimenticola</taxon>
    </lineage>
</organism>
<proteinExistence type="inferred from homology"/>
<keyword evidence="3" id="KW-0813">Transport</keyword>
<dbReference type="Gene3D" id="3.30.2320.30">
    <property type="entry name" value="ATP synthase, E subunit, C-terminal"/>
    <property type="match status" value="1"/>
</dbReference>
<dbReference type="EMBL" id="PQCO01000303">
    <property type="protein sequence ID" value="PUD98499.1"/>
    <property type="molecule type" value="Genomic_DNA"/>
</dbReference>
<name>A0A657PPG5_9GAMM</name>
<accession>A0A657PPG5</accession>
<comment type="similarity">
    <text evidence="1">Belongs to the V-ATPase E subunit family.</text>
</comment>
<keyword evidence="4" id="KW-0406">Ion transport</keyword>
<comment type="caution">
    <text evidence="5">The sequence shown here is derived from an EMBL/GenBank/DDBJ whole genome shotgun (WGS) entry which is preliminary data.</text>
</comment>
<dbReference type="InterPro" id="IPR002842">
    <property type="entry name" value="ATPase_V1_Esu"/>
</dbReference>
<evidence type="ECO:0000256" key="4">
    <source>
        <dbReference type="ARBA" id="ARBA00023065"/>
    </source>
</evidence>
<dbReference type="Proteomes" id="UP000250928">
    <property type="component" value="Unassembled WGS sequence"/>
</dbReference>
<protein>
    <recommendedName>
        <fullName evidence="2">V-type ATP synthase subunit E</fullName>
    </recommendedName>
</protein>
<gene>
    <name evidence="5" type="ORF">B0D84_02865</name>
    <name evidence="6" type="ORF">C3L24_12685</name>
</gene>
<dbReference type="InterPro" id="IPR038495">
    <property type="entry name" value="ATPase_E_C"/>
</dbReference>
<evidence type="ECO:0000313" key="7">
    <source>
        <dbReference type="Proteomes" id="UP000243361"/>
    </source>
</evidence>
<dbReference type="GO" id="GO:0033178">
    <property type="term" value="C:proton-transporting two-sector ATPase complex, catalytic domain"/>
    <property type="evidence" value="ECO:0007669"/>
    <property type="project" value="InterPro"/>
</dbReference>
<evidence type="ECO:0000313" key="6">
    <source>
        <dbReference type="EMBL" id="PUD98499.1"/>
    </source>
</evidence>
<dbReference type="Proteomes" id="UP000243361">
    <property type="component" value="Unassembled WGS sequence"/>
</dbReference>
<dbReference type="SUPFAM" id="SSF160527">
    <property type="entry name" value="V-type ATPase subunit E-like"/>
    <property type="match status" value="1"/>
</dbReference>
<evidence type="ECO:0000313" key="8">
    <source>
        <dbReference type="Proteomes" id="UP000250928"/>
    </source>
</evidence>
<keyword evidence="7" id="KW-1185">Reference proteome</keyword>
<dbReference type="Pfam" id="PF01991">
    <property type="entry name" value="vATP-synt_E"/>
    <property type="match status" value="1"/>
</dbReference>
<evidence type="ECO:0000256" key="3">
    <source>
        <dbReference type="ARBA" id="ARBA00022448"/>
    </source>
</evidence>
<reference evidence="6 8" key="2">
    <citation type="submission" date="2018-01" db="EMBL/GenBank/DDBJ databases">
        <title>Novel co-symbiosis in the lucinid bivalve Phacoides pectinatus.</title>
        <authorList>
            <person name="Lim S.J."/>
            <person name="Davis B.G."/>
            <person name="Gill D.E."/>
            <person name="Engel A.S."/>
            <person name="Anderson L.C."/>
            <person name="Campbell B.J."/>
        </authorList>
    </citation>
    <scope>NUCLEOTIDE SEQUENCE [LARGE SCALE GENOMIC DNA]</scope>
    <source>
        <strain evidence="6">N3_P5</strain>
    </source>
</reference>
<sequence>MNEQVSELETAILERAQRLANEYRERAKRSRDNILREAHEKLRIKEEREVLLAKARAERAYRRKVQANELKFQKEMDHLRWNLVEEVLLQLADRMQALSDDQERYLAVLSTLLAEAAAALPEQPLVAELNTRDLQRLKPLWEQFCANATDGREIRLSHTPIETLGGVLLRSEDNRLRMNNTFEGRQERLSPQLNQIILQRLLPDRRAQNVIKSEA</sequence>
<evidence type="ECO:0000256" key="1">
    <source>
        <dbReference type="ARBA" id="ARBA00005901"/>
    </source>
</evidence>
<dbReference type="GO" id="GO:0046961">
    <property type="term" value="F:proton-transporting ATPase activity, rotational mechanism"/>
    <property type="evidence" value="ECO:0007669"/>
    <property type="project" value="InterPro"/>
</dbReference>
<dbReference type="EMBL" id="MUIE01000193">
    <property type="protein sequence ID" value="OQX34987.1"/>
    <property type="molecule type" value="Genomic_DNA"/>
</dbReference>
<dbReference type="AlphaFoldDB" id="A0A657PPG5"/>
<evidence type="ECO:0000313" key="5">
    <source>
        <dbReference type="EMBL" id="OQX34987.1"/>
    </source>
</evidence>